<evidence type="ECO:0000313" key="4">
    <source>
        <dbReference type="Proteomes" id="UP000308713"/>
    </source>
</evidence>
<protein>
    <submittedName>
        <fullName evidence="3">Fumarylacetoacetate hydrolase family protein</fullName>
    </submittedName>
</protein>
<dbReference type="OrthoDB" id="9805307at2"/>
<dbReference type="GO" id="GO:0046872">
    <property type="term" value="F:metal ion binding"/>
    <property type="evidence" value="ECO:0007669"/>
    <property type="project" value="UniProtKB-KW"/>
</dbReference>
<keyword evidence="1" id="KW-0479">Metal-binding</keyword>
<proteinExistence type="predicted"/>
<evidence type="ECO:0000256" key="1">
    <source>
        <dbReference type="ARBA" id="ARBA00022723"/>
    </source>
</evidence>
<dbReference type="EMBL" id="VDCS01000015">
    <property type="protein sequence ID" value="TNJ42129.1"/>
    <property type="molecule type" value="Genomic_DNA"/>
</dbReference>
<dbReference type="Proteomes" id="UP000308713">
    <property type="component" value="Unassembled WGS sequence"/>
</dbReference>
<sequence length="204" mass="22118">MKIIGIGKNYVNDKSEINALKTGEQLIFIKAESTLVTDNKDIVFPSITNELVYEVELVAKIGKTGKDILEADAASYIGEIGIGIDYTAKDVLTASRTNKGPWALAKGFDGASPANGFKPISHFKDINDINFSLNINGKEIQAGNTSNMIYNFSEIIAYVSKYMTLQPGDLIFTGTPASGAGLNYKGDHLQAFIEGELLLDFKLI</sequence>
<name>A0A5C4SEX5_9FLAO</name>
<organism evidence="3 4">
    <name type="scientific">Allotamlana fucoidanivorans</name>
    <dbReference type="NCBI Taxonomy" id="2583814"/>
    <lineage>
        <taxon>Bacteria</taxon>
        <taxon>Pseudomonadati</taxon>
        <taxon>Bacteroidota</taxon>
        <taxon>Flavobacteriia</taxon>
        <taxon>Flavobacteriales</taxon>
        <taxon>Flavobacteriaceae</taxon>
        <taxon>Allotamlana</taxon>
    </lineage>
</organism>
<accession>A0A5C4SEX5</accession>
<dbReference type="Gene3D" id="3.90.850.10">
    <property type="entry name" value="Fumarylacetoacetase-like, C-terminal domain"/>
    <property type="match status" value="1"/>
</dbReference>
<keyword evidence="3" id="KW-0378">Hydrolase</keyword>
<dbReference type="InterPro" id="IPR011234">
    <property type="entry name" value="Fumarylacetoacetase-like_C"/>
</dbReference>
<dbReference type="PANTHER" id="PTHR11820">
    <property type="entry name" value="ACYLPYRUVASE"/>
    <property type="match status" value="1"/>
</dbReference>
<dbReference type="Pfam" id="PF01557">
    <property type="entry name" value="FAA_hydrolase"/>
    <property type="match status" value="1"/>
</dbReference>
<dbReference type="RefSeq" id="WP_139698505.1">
    <property type="nucleotide sequence ID" value="NZ_CP074074.1"/>
</dbReference>
<evidence type="ECO:0000259" key="2">
    <source>
        <dbReference type="Pfam" id="PF01557"/>
    </source>
</evidence>
<keyword evidence="4" id="KW-1185">Reference proteome</keyword>
<dbReference type="AlphaFoldDB" id="A0A5C4SEX5"/>
<dbReference type="PANTHER" id="PTHR11820:SF7">
    <property type="entry name" value="ACYLPYRUVASE FAHD1, MITOCHONDRIAL"/>
    <property type="match status" value="1"/>
</dbReference>
<dbReference type="InterPro" id="IPR036663">
    <property type="entry name" value="Fumarylacetoacetase_C_sf"/>
</dbReference>
<dbReference type="SUPFAM" id="SSF56529">
    <property type="entry name" value="FAH"/>
    <property type="match status" value="1"/>
</dbReference>
<comment type="caution">
    <text evidence="3">The sequence shown here is derived from an EMBL/GenBank/DDBJ whole genome shotgun (WGS) entry which is preliminary data.</text>
</comment>
<feature type="domain" description="Fumarylacetoacetase-like C-terminal" evidence="2">
    <location>
        <begin position="2"/>
        <end position="194"/>
    </location>
</feature>
<gene>
    <name evidence="3" type="ORF">FGF67_14615</name>
</gene>
<dbReference type="GO" id="GO:0018773">
    <property type="term" value="F:acetylpyruvate hydrolase activity"/>
    <property type="evidence" value="ECO:0007669"/>
    <property type="project" value="TreeGrafter"/>
</dbReference>
<reference evidence="3 4" key="1">
    <citation type="submission" date="2019-05" db="EMBL/GenBank/DDBJ databases">
        <title>Tamlana fucoidanivorans sp. nov., isolated from the surface of algae collected from Fujian province in China.</title>
        <authorList>
            <person name="Li J."/>
        </authorList>
    </citation>
    <scope>NUCLEOTIDE SEQUENCE [LARGE SCALE GENOMIC DNA]</scope>
    <source>
        <strain evidence="3 4">CW2-9</strain>
    </source>
</reference>
<evidence type="ECO:0000313" key="3">
    <source>
        <dbReference type="EMBL" id="TNJ42129.1"/>
    </source>
</evidence>